<evidence type="ECO:0000256" key="5">
    <source>
        <dbReference type="ARBA" id="ARBA00022741"/>
    </source>
</evidence>
<evidence type="ECO:0000256" key="2">
    <source>
        <dbReference type="ARBA" id="ARBA00022517"/>
    </source>
</evidence>
<dbReference type="InterPro" id="IPR027417">
    <property type="entry name" value="P-loop_NTPase"/>
</dbReference>
<feature type="binding site" evidence="10">
    <location>
        <position position="270"/>
    </location>
    <ligand>
        <name>Zn(2+)</name>
        <dbReference type="ChEBI" id="CHEBI:29105"/>
    </ligand>
</feature>
<dbReference type="Proteomes" id="UP000198767">
    <property type="component" value="Unassembled WGS sequence"/>
</dbReference>
<comment type="subunit">
    <text evidence="10">Monomer. Associates with 30S ribosomal subunit, binds 16S rRNA.</text>
</comment>
<evidence type="ECO:0000256" key="10">
    <source>
        <dbReference type="HAMAP-Rule" id="MF_01820"/>
    </source>
</evidence>
<keyword evidence="1 10" id="KW-0963">Cytoplasm</keyword>
<keyword evidence="3 10" id="KW-0479">Metal-binding</keyword>
<keyword evidence="4 10" id="KW-0699">rRNA-binding</keyword>
<evidence type="ECO:0000259" key="13">
    <source>
        <dbReference type="PROSITE" id="PS51721"/>
    </source>
</evidence>
<feature type="binding site" evidence="10">
    <location>
        <position position="283"/>
    </location>
    <ligand>
        <name>Zn(2+)</name>
        <dbReference type="ChEBI" id="CHEBI:29105"/>
    </ligand>
</feature>
<dbReference type="GO" id="GO:0046872">
    <property type="term" value="F:metal ion binding"/>
    <property type="evidence" value="ECO:0007669"/>
    <property type="project" value="UniProtKB-KW"/>
</dbReference>
<comment type="cofactor">
    <cofactor evidence="10">
        <name>Zn(2+)</name>
        <dbReference type="ChEBI" id="CHEBI:29105"/>
    </cofactor>
    <text evidence="10">Binds 1 zinc ion per subunit.</text>
</comment>
<dbReference type="InterPro" id="IPR004881">
    <property type="entry name" value="Ribosome_biogen_GTPase_RsgA"/>
</dbReference>
<dbReference type="Gene3D" id="1.10.40.50">
    <property type="entry name" value="Probable gtpase engc, domain 3"/>
    <property type="match status" value="1"/>
</dbReference>
<feature type="binding site" evidence="10">
    <location>
        <begin position="138"/>
        <end position="141"/>
    </location>
    <ligand>
        <name>GTP</name>
        <dbReference type="ChEBI" id="CHEBI:37565"/>
    </ligand>
</feature>
<evidence type="ECO:0000256" key="8">
    <source>
        <dbReference type="ARBA" id="ARBA00022884"/>
    </source>
</evidence>
<feature type="binding site" evidence="10">
    <location>
        <begin position="190"/>
        <end position="198"/>
    </location>
    <ligand>
        <name>GTP</name>
        <dbReference type="ChEBI" id="CHEBI:37565"/>
    </ligand>
</feature>
<dbReference type="RefSeq" id="WP_090214668.1">
    <property type="nucleotide sequence ID" value="NZ_FMWG01000001.1"/>
</dbReference>
<sequence length="342" mass="37403">MSLTYSDLGWTPFFQNQQDAENALVAYRVSAVHRSTVTGLSPKGTARLTLPPEQITSGFAVGDWVLTDDDLQIVKLLDRQSTLRRNSAASAMGRQLIATNVDTLMITTSCNDDFNIARLERYLALAHQAGCEPVILLTKADTCSDASAYRDQADALLLDLQVLAINAHDPKDIAALLALCPKGKTTALVGSSGVGKTTLANGLTQRSDATAAIRESDARGRHTTTARHLRQMTNGGWLIDTPGMRALPLKGASDAIEVVYSEFHALAQHCKFSDCKHEGEPGCAVQAAVDAGDLDEKRFLRWKKLLREDEYNSLSAGEARRKDKHFNKMARPATRGKKRKRR</sequence>
<evidence type="ECO:0000259" key="12">
    <source>
        <dbReference type="PROSITE" id="PS50936"/>
    </source>
</evidence>
<gene>
    <name evidence="10" type="primary">rsgA</name>
    <name evidence="14" type="ORF">SAMN04488118_101108</name>
</gene>
<keyword evidence="7 10" id="KW-0862">Zinc</keyword>
<dbReference type="STRING" id="1156985.SAMN04488118_101108"/>
<accession>A0A1G5PJ80</accession>
<keyword evidence="6 10" id="KW-0378">Hydrolase</keyword>
<dbReference type="GO" id="GO:0005737">
    <property type="term" value="C:cytoplasm"/>
    <property type="evidence" value="ECO:0007669"/>
    <property type="project" value="UniProtKB-SubCell"/>
</dbReference>
<proteinExistence type="inferred from homology"/>
<keyword evidence="5 10" id="KW-0547">Nucleotide-binding</keyword>
<feature type="binding site" evidence="10">
    <location>
        <position position="277"/>
    </location>
    <ligand>
        <name>Zn(2+)</name>
        <dbReference type="ChEBI" id="CHEBI:29105"/>
    </ligand>
</feature>
<dbReference type="PROSITE" id="PS51721">
    <property type="entry name" value="G_CP"/>
    <property type="match status" value="1"/>
</dbReference>
<dbReference type="GO" id="GO:0003924">
    <property type="term" value="F:GTPase activity"/>
    <property type="evidence" value="ECO:0007669"/>
    <property type="project" value="UniProtKB-UniRule"/>
</dbReference>
<evidence type="ECO:0000256" key="11">
    <source>
        <dbReference type="SAM" id="MobiDB-lite"/>
    </source>
</evidence>
<feature type="region of interest" description="Disordered" evidence="11">
    <location>
        <begin position="313"/>
        <end position="342"/>
    </location>
</feature>
<evidence type="ECO:0000256" key="6">
    <source>
        <dbReference type="ARBA" id="ARBA00022801"/>
    </source>
</evidence>
<evidence type="ECO:0000313" key="14">
    <source>
        <dbReference type="EMBL" id="SCZ49565.1"/>
    </source>
</evidence>
<dbReference type="HAMAP" id="MF_01820">
    <property type="entry name" value="GTPase_RsgA"/>
    <property type="match status" value="1"/>
</dbReference>
<dbReference type="EMBL" id="FMWG01000001">
    <property type="protein sequence ID" value="SCZ49565.1"/>
    <property type="molecule type" value="Genomic_DNA"/>
</dbReference>
<feature type="compositionally biased region" description="Basic residues" evidence="11">
    <location>
        <begin position="322"/>
        <end position="342"/>
    </location>
</feature>
<comment type="subcellular location">
    <subcellularLocation>
        <location evidence="10">Cytoplasm</location>
    </subcellularLocation>
</comment>
<dbReference type="NCBIfam" id="TIGR00157">
    <property type="entry name" value="ribosome small subunit-dependent GTPase A"/>
    <property type="match status" value="1"/>
</dbReference>
<comment type="function">
    <text evidence="10">One of several proteins that assist in the late maturation steps of the functional core of the 30S ribosomal subunit. Helps release RbfA from mature subunits. May play a role in the assembly of ribosomal proteins into the subunit. Circularly permuted GTPase that catalyzes slow GTP hydrolysis, GTPase activity is stimulated by the 30S ribosomal subunit.</text>
</comment>
<evidence type="ECO:0000256" key="9">
    <source>
        <dbReference type="ARBA" id="ARBA00023134"/>
    </source>
</evidence>
<dbReference type="OrthoDB" id="9809485at2"/>
<dbReference type="SUPFAM" id="SSF52540">
    <property type="entry name" value="P-loop containing nucleoside triphosphate hydrolases"/>
    <property type="match status" value="1"/>
</dbReference>
<feature type="binding site" evidence="10">
    <location>
        <position position="275"/>
    </location>
    <ligand>
        <name>Zn(2+)</name>
        <dbReference type="ChEBI" id="CHEBI:29105"/>
    </ligand>
</feature>
<protein>
    <recommendedName>
        <fullName evidence="10">Small ribosomal subunit biogenesis GTPase RsgA</fullName>
        <ecNumber evidence="10">3.6.1.-</ecNumber>
    </recommendedName>
</protein>
<evidence type="ECO:0000256" key="7">
    <source>
        <dbReference type="ARBA" id="ARBA00022833"/>
    </source>
</evidence>
<dbReference type="PANTHER" id="PTHR32120:SF10">
    <property type="entry name" value="SMALL RIBOSOMAL SUBUNIT BIOGENESIS GTPASE RSGA"/>
    <property type="match status" value="1"/>
</dbReference>
<dbReference type="GO" id="GO:0042274">
    <property type="term" value="P:ribosomal small subunit biogenesis"/>
    <property type="evidence" value="ECO:0007669"/>
    <property type="project" value="UniProtKB-UniRule"/>
</dbReference>
<feature type="domain" description="CP-type G" evidence="13">
    <location>
        <begin position="93"/>
        <end position="247"/>
    </location>
</feature>
<feature type="domain" description="EngC GTPase" evidence="12">
    <location>
        <begin position="99"/>
        <end position="245"/>
    </location>
</feature>
<dbReference type="EC" id="3.6.1.-" evidence="10"/>
<dbReference type="Pfam" id="PF03193">
    <property type="entry name" value="RsgA_GTPase"/>
    <property type="match status" value="1"/>
</dbReference>
<dbReference type="InterPro" id="IPR030378">
    <property type="entry name" value="G_CP_dom"/>
</dbReference>
<comment type="similarity">
    <text evidence="10">Belongs to the TRAFAC class YlqF/YawG GTPase family. RsgA subfamily.</text>
</comment>
<keyword evidence="8 10" id="KW-0694">RNA-binding</keyword>
<dbReference type="GO" id="GO:0005525">
    <property type="term" value="F:GTP binding"/>
    <property type="evidence" value="ECO:0007669"/>
    <property type="project" value="UniProtKB-UniRule"/>
</dbReference>
<dbReference type="Gene3D" id="3.40.50.300">
    <property type="entry name" value="P-loop containing nucleotide triphosphate hydrolases"/>
    <property type="match status" value="1"/>
</dbReference>
<evidence type="ECO:0000256" key="1">
    <source>
        <dbReference type="ARBA" id="ARBA00022490"/>
    </source>
</evidence>
<dbReference type="PROSITE" id="PS50936">
    <property type="entry name" value="ENGC_GTPASE"/>
    <property type="match status" value="1"/>
</dbReference>
<dbReference type="AlphaFoldDB" id="A0A1G5PJ80"/>
<dbReference type="GO" id="GO:0019843">
    <property type="term" value="F:rRNA binding"/>
    <property type="evidence" value="ECO:0007669"/>
    <property type="project" value="UniProtKB-KW"/>
</dbReference>
<keyword evidence="9 10" id="KW-0342">GTP-binding</keyword>
<reference evidence="14 15" key="1">
    <citation type="submission" date="2016-10" db="EMBL/GenBank/DDBJ databases">
        <authorList>
            <person name="de Groot N.N."/>
        </authorList>
    </citation>
    <scope>NUCLEOTIDE SEQUENCE [LARGE SCALE GENOMIC DNA]</scope>
    <source>
        <strain evidence="14 15">U95</strain>
    </source>
</reference>
<evidence type="ECO:0000256" key="3">
    <source>
        <dbReference type="ARBA" id="ARBA00022723"/>
    </source>
</evidence>
<evidence type="ECO:0000256" key="4">
    <source>
        <dbReference type="ARBA" id="ARBA00022730"/>
    </source>
</evidence>
<dbReference type="InterPro" id="IPR010914">
    <property type="entry name" value="RsgA_GTPase_dom"/>
</dbReference>
<dbReference type="CDD" id="cd01854">
    <property type="entry name" value="YjeQ_EngC"/>
    <property type="match status" value="1"/>
</dbReference>
<keyword evidence="15" id="KW-1185">Reference proteome</keyword>
<dbReference type="PANTHER" id="PTHR32120">
    <property type="entry name" value="SMALL RIBOSOMAL SUBUNIT BIOGENESIS GTPASE RSGA"/>
    <property type="match status" value="1"/>
</dbReference>
<name>A0A1G5PJ80_9RHOB</name>
<organism evidence="14 15">
    <name type="scientific">Epibacterium ulvae</name>
    <dbReference type="NCBI Taxonomy" id="1156985"/>
    <lineage>
        <taxon>Bacteria</taxon>
        <taxon>Pseudomonadati</taxon>
        <taxon>Pseudomonadota</taxon>
        <taxon>Alphaproteobacteria</taxon>
        <taxon>Rhodobacterales</taxon>
        <taxon>Roseobacteraceae</taxon>
        <taxon>Epibacterium</taxon>
    </lineage>
</organism>
<keyword evidence="2 10" id="KW-0690">Ribosome biogenesis</keyword>
<evidence type="ECO:0000313" key="15">
    <source>
        <dbReference type="Proteomes" id="UP000198767"/>
    </source>
</evidence>